<feature type="transmembrane region" description="Helical" evidence="1">
    <location>
        <begin position="36"/>
        <end position="56"/>
    </location>
</feature>
<comment type="caution">
    <text evidence="2">The sequence shown here is derived from an EMBL/GenBank/DDBJ whole genome shotgun (WGS) entry which is preliminary data.</text>
</comment>
<name>A7US88_ANOGA</name>
<gene>
    <name evidence="2" type="ORF">AgaP_AGAP011024</name>
</gene>
<keyword evidence="1" id="KW-0472">Membrane</keyword>
<dbReference type="PaxDb" id="7165-AGAP011024-PA"/>
<reference evidence="2" key="2">
    <citation type="submission" date="2002-03" db="EMBL/GenBank/DDBJ databases">
        <authorList>
            <consortium name="The Anopheles Genome Sequencing Consortium"/>
        </authorList>
    </citation>
    <scope>NUCLEOTIDE SEQUENCE</scope>
    <source>
        <strain evidence="2">PEST</strain>
    </source>
</reference>
<dbReference type="VEuPathDB" id="VectorBase:AGAP011024"/>
<reference evidence="2" key="5">
    <citation type="submission" date="2011-05" db="EMBL/GenBank/DDBJ databases">
        <authorList>
            <consortium name="VectorBase"/>
        </authorList>
    </citation>
    <scope>NUCLEOTIDE SEQUENCE</scope>
    <source>
        <strain evidence="2">PEST</strain>
    </source>
</reference>
<proteinExistence type="predicted"/>
<reference evidence="2" key="1">
    <citation type="journal article" date="2002" name="Science">
        <title>The genome sequence of the malaria mosquito Anopheles gambiae.</title>
        <authorList>
            <person name="Holt R.A."/>
            <person name="Subramanian G.M."/>
            <person name="Halpern A."/>
            <person name="Sutton G.G."/>
            <person name="Charlab R."/>
            <person name="Nusskern D.R."/>
            <person name="Wincker P."/>
            <person name="Clark A.G."/>
            <person name="Ribeiro J.M."/>
            <person name="Wides R."/>
            <person name="Salzberg S.L."/>
            <person name="Loftus B."/>
            <person name="Yandell M."/>
            <person name="Majoros W.H."/>
            <person name="Rusch D.B."/>
            <person name="Lai Z."/>
            <person name="Kraft C.L."/>
            <person name="Abril J.F."/>
            <person name="Anthouard V."/>
            <person name="Arensburger P."/>
            <person name="Atkinson P.W."/>
            <person name="Baden H."/>
            <person name="de Berardinis V."/>
            <person name="Baldwin D."/>
            <person name="Benes V."/>
            <person name="Biedler J."/>
            <person name="Blass C."/>
            <person name="Bolanos R."/>
            <person name="Boscus D."/>
            <person name="Barnstead M."/>
            <person name="Cai S."/>
            <person name="Center A."/>
            <person name="Chaturverdi K."/>
            <person name="Christophides G.K."/>
            <person name="Chrystal M.A."/>
            <person name="Clamp M."/>
            <person name="Cravchik A."/>
            <person name="Curwen V."/>
            <person name="Dana A."/>
            <person name="Delcher A."/>
            <person name="Dew I."/>
            <person name="Evans C.A."/>
            <person name="Flanigan M."/>
            <person name="Grundschober-Freimoser A."/>
            <person name="Friedli L."/>
            <person name="Gu Z."/>
            <person name="Guan P."/>
            <person name="Guigo R."/>
            <person name="Hillenmeyer M.E."/>
            <person name="Hladun S.L."/>
            <person name="Hogan J.R."/>
            <person name="Hong Y.S."/>
            <person name="Hoover J."/>
            <person name="Jaillon O."/>
            <person name="Ke Z."/>
            <person name="Kodira C."/>
            <person name="Kokoza E."/>
            <person name="Koutsos A."/>
            <person name="Letunic I."/>
            <person name="Levitsky A."/>
            <person name="Liang Y."/>
            <person name="Lin J.J."/>
            <person name="Lobo N.F."/>
            <person name="Lopez J.R."/>
            <person name="Malek J.A."/>
            <person name="McIntosh T.C."/>
            <person name="Meister S."/>
            <person name="Miller J."/>
            <person name="Mobarry C."/>
            <person name="Mongin E."/>
            <person name="Murphy S.D."/>
            <person name="O'Brochta D.A."/>
            <person name="Pfannkoch C."/>
            <person name="Qi R."/>
            <person name="Regier M.A."/>
            <person name="Remington K."/>
            <person name="Shao H."/>
            <person name="Sharakhova M.V."/>
            <person name="Sitter C.D."/>
            <person name="Shetty J."/>
            <person name="Smith T.J."/>
            <person name="Strong R."/>
            <person name="Sun J."/>
            <person name="Thomasova D."/>
            <person name="Ton L.Q."/>
            <person name="Topalis P."/>
            <person name="Tu Z."/>
            <person name="Unger M.F."/>
            <person name="Walenz B."/>
            <person name="Wang A."/>
            <person name="Wang J."/>
            <person name="Wang M."/>
            <person name="Wang X."/>
            <person name="Woodford K.J."/>
            <person name="Wortman J.R."/>
            <person name="Wu M."/>
            <person name="Yao A."/>
            <person name="Zdobnov E.M."/>
            <person name="Zhang H."/>
            <person name="Zhao Q."/>
            <person name="Zhao S."/>
            <person name="Zhu S.C."/>
            <person name="Zhimulev I."/>
            <person name="Coluzzi M."/>
            <person name="della Torre A."/>
            <person name="Roth C.W."/>
            <person name="Louis C."/>
            <person name="Kalush F."/>
            <person name="Mural R.J."/>
            <person name="Myers E.W."/>
            <person name="Adams M.D."/>
            <person name="Smith H.O."/>
            <person name="Broder S."/>
            <person name="Gardner M.J."/>
            <person name="Fraser C.M."/>
            <person name="Birney E."/>
            <person name="Bork P."/>
            <person name="Brey P.T."/>
            <person name="Venter J.C."/>
            <person name="Weissenbach J."/>
            <person name="Kafatos F.C."/>
            <person name="Collins F.H."/>
            <person name="Hoffman S.L."/>
        </authorList>
    </citation>
    <scope>NUCLEOTIDE SEQUENCE [LARGE SCALE GENOMIC DNA]</scope>
    <source>
        <strain evidence="2">PEST</strain>
    </source>
</reference>
<dbReference type="PANTHER" id="PTHR20898:SF1">
    <property type="entry name" value="MD-2-RELATED LIPID-RECOGNITION DOMAIN-CONTAINING PROTEIN"/>
    <property type="match status" value="1"/>
</dbReference>
<protein>
    <submittedName>
        <fullName evidence="2">AGAP011024-PA</fullName>
    </submittedName>
</protein>
<dbReference type="VEuPathDB" id="VectorBase:AGAMI1_005900"/>
<dbReference type="PhylomeDB" id="A7US88"/>
<keyword evidence="1" id="KW-0812">Transmembrane</keyword>
<keyword evidence="1" id="KW-1133">Transmembrane helix</keyword>
<reference evidence="2" key="3">
    <citation type="journal article" date="2004" name="Trends Parasitol.">
        <title>The Anopheles gambiae genome: an update.</title>
        <authorList>
            <person name="Mongin E."/>
            <person name="Louis C."/>
            <person name="Holt R.A."/>
            <person name="Birney E."/>
            <person name="Collins F.H."/>
        </authorList>
    </citation>
    <scope>NUCLEOTIDE SEQUENCE</scope>
    <source>
        <strain evidence="2">PEST</strain>
    </source>
</reference>
<evidence type="ECO:0000256" key="1">
    <source>
        <dbReference type="SAM" id="Phobius"/>
    </source>
</evidence>
<feature type="transmembrane region" description="Helical" evidence="1">
    <location>
        <begin position="62"/>
        <end position="83"/>
    </location>
</feature>
<dbReference type="AlphaFoldDB" id="A7US88"/>
<dbReference type="PANTHER" id="PTHR20898">
    <property type="entry name" value="DAEDALUS ON 3-RELATED-RELATED"/>
    <property type="match status" value="1"/>
</dbReference>
<evidence type="ECO:0000313" key="2">
    <source>
        <dbReference type="EMBL" id="EDO64396.1"/>
    </source>
</evidence>
<dbReference type="InterPro" id="IPR010512">
    <property type="entry name" value="DUF1091"/>
</dbReference>
<reference evidence="2" key="4">
    <citation type="journal article" date="2007" name="Genome Biol.">
        <title>Update of the Anopheles gambiae PEST genome assembly.</title>
        <authorList>
            <person name="Sharakhova M.V."/>
            <person name="Hammond M.P."/>
            <person name="Lobo N.F."/>
            <person name="Krzywinski J."/>
            <person name="Unger M.F."/>
            <person name="Hillenmeyer M.E."/>
            <person name="Bruggner R.V."/>
            <person name="Birney E."/>
            <person name="Collins F.H."/>
        </authorList>
    </citation>
    <scope>NUCLEOTIDE SEQUENCE</scope>
    <source>
        <strain evidence="2">PEST</strain>
    </source>
</reference>
<accession>A7US88</accession>
<organism evidence="2">
    <name type="scientific">Anopheles gambiae</name>
    <name type="common">African malaria mosquito</name>
    <dbReference type="NCBI Taxonomy" id="7165"/>
    <lineage>
        <taxon>Eukaryota</taxon>
        <taxon>Metazoa</taxon>
        <taxon>Ecdysozoa</taxon>
        <taxon>Arthropoda</taxon>
        <taxon>Hexapoda</taxon>
        <taxon>Insecta</taxon>
        <taxon>Pterygota</taxon>
        <taxon>Neoptera</taxon>
        <taxon>Endopterygota</taxon>
        <taxon>Diptera</taxon>
        <taxon>Nematocera</taxon>
        <taxon>Culicoidea</taxon>
        <taxon>Culicidae</taxon>
        <taxon>Anophelinae</taxon>
        <taxon>Anopheles</taxon>
    </lineage>
</organism>
<dbReference type="EMBL" id="AAAB01008823">
    <property type="protein sequence ID" value="EDO64396.1"/>
    <property type="molecule type" value="Genomic_DNA"/>
</dbReference>
<sequence>MIKWIIRSVFAHTIFLANHSHSHSNPFLRPINMRPLVAFLTLLMITHHFPPLVAFIKVQFVTFLLSPIVSIHINSFFLFLFFAKSQLIPAGTRIEQNSNIRNVNISCTFHNPKNVLEQSVDCDIDVIRQIKEMKLTVAYYSVSRNVTAQTALLKRQVDLCFFLRNPKSDRMVNLVYQLIMKAGKMPSKCPFGPGLFYVHDFKPSGIAIPPFLPEAEFMLELIYRSEIRAEPVVQFRFYGKLVRVIENVFQNTTNLMSNMSVI</sequence>
<dbReference type="Pfam" id="PF06477">
    <property type="entry name" value="DUF1091"/>
    <property type="match status" value="1"/>
</dbReference>
<dbReference type="HOGENOM" id="CLU_1062537_0_0_1"/>